<organism evidence="15 16">
    <name type="scientific">Etheostoma spectabile</name>
    <name type="common">orangethroat darter</name>
    <dbReference type="NCBI Taxonomy" id="54343"/>
    <lineage>
        <taxon>Eukaryota</taxon>
        <taxon>Metazoa</taxon>
        <taxon>Chordata</taxon>
        <taxon>Craniata</taxon>
        <taxon>Vertebrata</taxon>
        <taxon>Euteleostomi</taxon>
        <taxon>Actinopterygii</taxon>
        <taxon>Neopterygii</taxon>
        <taxon>Teleostei</taxon>
        <taxon>Neoteleostei</taxon>
        <taxon>Acanthomorphata</taxon>
        <taxon>Eupercaria</taxon>
        <taxon>Perciformes</taxon>
        <taxon>Percoidei</taxon>
        <taxon>Percidae</taxon>
        <taxon>Etheostomatinae</taxon>
        <taxon>Etheostoma</taxon>
    </lineage>
</organism>
<dbReference type="AlphaFoldDB" id="A0A5J5D9P1"/>
<evidence type="ECO:0000313" key="16">
    <source>
        <dbReference type="Proteomes" id="UP000327493"/>
    </source>
</evidence>
<keyword evidence="11" id="KW-0325">Glycoprotein</keyword>
<evidence type="ECO:0000256" key="8">
    <source>
        <dbReference type="ARBA" id="ARBA00023136"/>
    </source>
</evidence>
<evidence type="ECO:0000256" key="9">
    <source>
        <dbReference type="ARBA" id="ARBA00023157"/>
    </source>
</evidence>
<evidence type="ECO:0000256" key="2">
    <source>
        <dbReference type="ARBA" id="ARBA00022475"/>
    </source>
</evidence>
<dbReference type="GO" id="GO:0005549">
    <property type="term" value="F:odorant binding"/>
    <property type="evidence" value="ECO:0007669"/>
    <property type="project" value="TreeGrafter"/>
</dbReference>
<feature type="transmembrane region" description="Helical" evidence="13">
    <location>
        <begin position="139"/>
        <end position="160"/>
    </location>
</feature>
<evidence type="ECO:0000256" key="4">
    <source>
        <dbReference type="ARBA" id="ARBA00022692"/>
    </source>
</evidence>
<keyword evidence="5" id="KW-0552">Olfaction</keyword>
<evidence type="ECO:0000256" key="3">
    <source>
        <dbReference type="ARBA" id="ARBA00022606"/>
    </source>
</evidence>
<feature type="transmembrane region" description="Helical" evidence="13">
    <location>
        <begin position="194"/>
        <end position="216"/>
    </location>
</feature>
<protein>
    <recommendedName>
        <fullName evidence="14">G-protein coupled receptors family 1 profile domain-containing protein</fullName>
    </recommendedName>
</protein>
<dbReference type="Pfam" id="PF13853">
    <property type="entry name" value="7tm_4"/>
    <property type="match status" value="2"/>
</dbReference>
<feature type="transmembrane region" description="Helical" evidence="13">
    <location>
        <begin position="268"/>
        <end position="293"/>
    </location>
</feature>
<evidence type="ECO:0000256" key="5">
    <source>
        <dbReference type="ARBA" id="ARBA00022725"/>
    </source>
</evidence>
<dbReference type="Proteomes" id="UP000327493">
    <property type="component" value="Chromosome 11"/>
</dbReference>
<dbReference type="EMBL" id="VOFY01000011">
    <property type="protein sequence ID" value="KAA8588311.1"/>
    <property type="molecule type" value="Genomic_DNA"/>
</dbReference>
<evidence type="ECO:0000256" key="12">
    <source>
        <dbReference type="ARBA" id="ARBA00023224"/>
    </source>
</evidence>
<evidence type="ECO:0000256" key="10">
    <source>
        <dbReference type="ARBA" id="ARBA00023170"/>
    </source>
</evidence>
<keyword evidence="6 13" id="KW-1133">Transmembrane helix</keyword>
<dbReference type="InterPro" id="IPR052921">
    <property type="entry name" value="GPCR1_Superfamily_Member"/>
</dbReference>
<dbReference type="GO" id="GO:0004930">
    <property type="term" value="F:G protein-coupled receptor activity"/>
    <property type="evidence" value="ECO:0007669"/>
    <property type="project" value="UniProtKB-KW"/>
</dbReference>
<dbReference type="InterPro" id="IPR000725">
    <property type="entry name" value="Olfact_rcpt"/>
</dbReference>
<name>A0A5J5D9P1_9PERO</name>
<dbReference type="SUPFAM" id="SSF81321">
    <property type="entry name" value="Family A G protein-coupled receptor-like"/>
    <property type="match status" value="2"/>
</dbReference>
<evidence type="ECO:0000256" key="1">
    <source>
        <dbReference type="ARBA" id="ARBA00004651"/>
    </source>
</evidence>
<feature type="transmembrane region" description="Helical" evidence="13">
    <location>
        <begin position="100"/>
        <end position="118"/>
    </location>
</feature>
<evidence type="ECO:0000313" key="15">
    <source>
        <dbReference type="EMBL" id="KAA8588311.1"/>
    </source>
</evidence>
<comment type="subcellular location">
    <subcellularLocation>
        <location evidence="1">Cell membrane</location>
        <topology evidence="1">Multi-pass membrane protein</topology>
    </subcellularLocation>
</comment>
<evidence type="ECO:0000256" key="7">
    <source>
        <dbReference type="ARBA" id="ARBA00023040"/>
    </source>
</evidence>
<evidence type="ECO:0000256" key="6">
    <source>
        <dbReference type="ARBA" id="ARBA00022989"/>
    </source>
</evidence>
<dbReference type="GO" id="GO:0004984">
    <property type="term" value="F:olfactory receptor activity"/>
    <property type="evidence" value="ECO:0007669"/>
    <property type="project" value="InterPro"/>
</dbReference>
<feature type="transmembrane region" description="Helical" evidence="13">
    <location>
        <begin position="58"/>
        <end position="80"/>
    </location>
</feature>
<comment type="caution">
    <text evidence="15">The sequence shown here is derived from an EMBL/GenBank/DDBJ whole genome shotgun (WGS) entry which is preliminary data.</text>
</comment>
<keyword evidence="2" id="KW-1003">Cell membrane</keyword>
<dbReference type="PROSITE" id="PS50262">
    <property type="entry name" value="G_PROTEIN_RECEP_F1_2"/>
    <property type="match status" value="1"/>
</dbReference>
<proteinExistence type="predicted"/>
<evidence type="ECO:0000256" key="11">
    <source>
        <dbReference type="ARBA" id="ARBA00023180"/>
    </source>
</evidence>
<dbReference type="InterPro" id="IPR017452">
    <property type="entry name" value="GPCR_Rhodpsn_7TM"/>
</dbReference>
<evidence type="ECO:0000259" key="14">
    <source>
        <dbReference type="PROSITE" id="PS50262"/>
    </source>
</evidence>
<keyword evidence="7" id="KW-0297">G-protein coupled receptor</keyword>
<dbReference type="PANTHER" id="PTHR26451:SF847">
    <property type="entry name" value="ODORANT RECEPTOR-RELATED"/>
    <property type="match status" value="1"/>
</dbReference>
<feature type="transmembrane region" description="Helical" evidence="13">
    <location>
        <begin position="20"/>
        <end position="46"/>
    </location>
</feature>
<keyword evidence="4 13" id="KW-0812">Transmembrane</keyword>
<keyword evidence="8 13" id="KW-0472">Membrane</keyword>
<dbReference type="PANTHER" id="PTHR26451">
    <property type="entry name" value="G_PROTEIN_RECEP_F1_2 DOMAIN-CONTAINING PROTEIN"/>
    <property type="match status" value="1"/>
</dbReference>
<evidence type="ECO:0000256" key="13">
    <source>
        <dbReference type="SAM" id="Phobius"/>
    </source>
</evidence>
<sequence length="482" mass="55193">MDNSTFPFYFNLTMFMNIGHYRYPVFVVGLLLYSFIVSANLILTLVICRERTLHEPMYIFIACLSVSSLYGSTGFFPRFLIDLLSDTHMISRPACFTQIYVIYTYTSYELTILGIMAHDRYVAVCHPLHYHRKMNSKTMITLAILAWILPVPVINTYIYLSSRLPLCGNEIHKVFCANWNIVKLSCVSTVVNNIVGMFFTIALFSLSLFYVLYTYLRIVVVCWKSSADFKGRVLNKCLPHVVSFVIYCIIGFSDIVLSRYNLEAMNPFVAIILSLEFVIIPPVTDLIIFFAALNQTVFSLMDFMGRAGFYPKFLSDLLSSSQQISYEGCLSQAFVILTLCGTNIARVLRVNWIIIKLACSDADTFLNNVAAYFTIVVYVSHGLFTIWTYRHLIRTSVRAKGARKKFMQTCVPHLVSLVTFTALIVCDLMYMRFGSLHLPQSLQNVIAIEFLLIPPIMNPLIYGYKLTKIRNRIVGLVYFKRK</sequence>
<keyword evidence="10" id="KW-0675">Receptor</keyword>
<accession>A0A5J5D9P1</accession>
<dbReference type="GO" id="GO:0005886">
    <property type="term" value="C:plasma membrane"/>
    <property type="evidence" value="ECO:0007669"/>
    <property type="project" value="UniProtKB-SubCell"/>
</dbReference>
<feature type="transmembrane region" description="Helical" evidence="13">
    <location>
        <begin position="410"/>
        <end position="433"/>
    </location>
</feature>
<feature type="transmembrane region" description="Helical" evidence="13">
    <location>
        <begin position="237"/>
        <end position="256"/>
    </location>
</feature>
<feature type="transmembrane region" description="Helical" evidence="13">
    <location>
        <begin position="329"/>
        <end position="349"/>
    </location>
</feature>
<gene>
    <name evidence="15" type="ORF">FQN60_001505</name>
</gene>
<feature type="domain" description="G-protein coupled receptors family 1 profile" evidence="14">
    <location>
        <begin position="39"/>
        <end position="246"/>
    </location>
</feature>
<reference evidence="15 16" key="1">
    <citation type="submission" date="2019-08" db="EMBL/GenBank/DDBJ databases">
        <title>A chromosome-level genome assembly, high-density linkage maps, and genome scans reveal the genomic architecture of hybrid incompatibilities underlying speciation via character displacement in darters (Percidae: Etheostominae).</title>
        <authorList>
            <person name="Moran R.L."/>
            <person name="Catchen J.M."/>
            <person name="Fuller R.C."/>
        </authorList>
    </citation>
    <scope>NUCLEOTIDE SEQUENCE [LARGE SCALE GENOMIC DNA]</scope>
    <source>
        <strain evidence="15">EspeVRDwgs_2016</strain>
        <tissue evidence="15">Muscle</tissue>
    </source>
</reference>
<keyword evidence="3" id="KW-0716">Sensory transduction</keyword>
<keyword evidence="12" id="KW-0807">Transducer</keyword>
<feature type="transmembrane region" description="Helical" evidence="13">
    <location>
        <begin position="445"/>
        <end position="464"/>
    </location>
</feature>
<keyword evidence="16" id="KW-1185">Reference proteome</keyword>
<dbReference type="FunFam" id="1.20.1070.10:FF:000024">
    <property type="entry name" value="Olfactory receptor"/>
    <property type="match status" value="1"/>
</dbReference>
<dbReference type="Gene3D" id="1.20.1070.10">
    <property type="entry name" value="Rhodopsin 7-helix transmembrane proteins"/>
    <property type="match status" value="1"/>
</dbReference>
<feature type="transmembrane region" description="Helical" evidence="13">
    <location>
        <begin position="369"/>
        <end position="389"/>
    </location>
</feature>
<keyword evidence="9" id="KW-1015">Disulfide bond</keyword>